<dbReference type="PATRIC" id="fig|907348.3.peg.1197"/>
<dbReference type="EMBL" id="AGRW01000043">
    <property type="protein sequence ID" value="EIC02083.1"/>
    <property type="molecule type" value="Genomic_DNA"/>
</dbReference>
<dbReference type="eggNOG" id="COG2203">
    <property type="taxonomic scope" value="Bacteria"/>
</dbReference>
<organism evidence="2 3">
    <name type="scientific">Treponema saccharophilum DSM 2985</name>
    <dbReference type="NCBI Taxonomy" id="907348"/>
    <lineage>
        <taxon>Bacteria</taxon>
        <taxon>Pseudomonadati</taxon>
        <taxon>Spirochaetota</taxon>
        <taxon>Spirochaetia</taxon>
        <taxon>Spirochaetales</taxon>
        <taxon>Treponemataceae</taxon>
        <taxon>Treponema</taxon>
    </lineage>
</organism>
<protein>
    <submittedName>
        <fullName evidence="2">Metal dependent phosphohydrolase with GAF sensor</fullName>
    </submittedName>
</protein>
<keyword evidence="2" id="KW-0378">Hydrolase</keyword>
<dbReference type="SUPFAM" id="SSF55781">
    <property type="entry name" value="GAF domain-like"/>
    <property type="match status" value="1"/>
</dbReference>
<dbReference type="eggNOG" id="COG3437">
    <property type="taxonomic scope" value="Bacteria"/>
</dbReference>
<evidence type="ECO:0000313" key="2">
    <source>
        <dbReference type="EMBL" id="EIC02083.1"/>
    </source>
</evidence>
<dbReference type="PROSITE" id="PS51832">
    <property type="entry name" value="HD_GYP"/>
    <property type="match status" value="1"/>
</dbReference>
<dbReference type="Pfam" id="PF01966">
    <property type="entry name" value="HD"/>
    <property type="match status" value="1"/>
</dbReference>
<dbReference type="SMART" id="SM00065">
    <property type="entry name" value="GAF"/>
    <property type="match status" value="1"/>
</dbReference>
<dbReference type="InterPro" id="IPR029016">
    <property type="entry name" value="GAF-like_dom_sf"/>
</dbReference>
<dbReference type="SUPFAM" id="SSF109604">
    <property type="entry name" value="HD-domain/PDEase-like"/>
    <property type="match status" value="1"/>
</dbReference>
<name>H7EJZ6_9SPIR</name>
<dbReference type="CDD" id="cd00077">
    <property type="entry name" value="HDc"/>
    <property type="match status" value="1"/>
</dbReference>
<evidence type="ECO:0000313" key="3">
    <source>
        <dbReference type="Proteomes" id="UP000003571"/>
    </source>
</evidence>
<dbReference type="Pfam" id="PF01590">
    <property type="entry name" value="GAF"/>
    <property type="match status" value="1"/>
</dbReference>
<dbReference type="InterPro" id="IPR003018">
    <property type="entry name" value="GAF"/>
</dbReference>
<dbReference type="GO" id="GO:0016787">
    <property type="term" value="F:hydrolase activity"/>
    <property type="evidence" value="ECO:0007669"/>
    <property type="project" value="UniProtKB-KW"/>
</dbReference>
<dbReference type="InterPro" id="IPR037522">
    <property type="entry name" value="HD_GYP_dom"/>
</dbReference>
<feature type="domain" description="HD-GYP" evidence="1">
    <location>
        <begin position="214"/>
        <end position="441"/>
    </location>
</feature>
<dbReference type="PANTHER" id="PTHR43155:SF2">
    <property type="entry name" value="CYCLIC DI-GMP PHOSPHODIESTERASE PA4108"/>
    <property type="match status" value="1"/>
</dbReference>
<dbReference type="SMART" id="SM00471">
    <property type="entry name" value="HDc"/>
    <property type="match status" value="1"/>
</dbReference>
<dbReference type="STRING" id="907348.TresaDRAFT_1419"/>
<gene>
    <name evidence="2" type="ORF">TresaDRAFT_1419</name>
</gene>
<dbReference type="Gene3D" id="1.10.3210.10">
    <property type="entry name" value="Hypothetical protein af1432"/>
    <property type="match status" value="1"/>
</dbReference>
<dbReference type="PANTHER" id="PTHR43155">
    <property type="entry name" value="CYCLIC DI-GMP PHOSPHODIESTERASE PA4108-RELATED"/>
    <property type="match status" value="1"/>
</dbReference>
<evidence type="ECO:0000259" key="1">
    <source>
        <dbReference type="PROSITE" id="PS51832"/>
    </source>
</evidence>
<proteinExistence type="predicted"/>
<comment type="caution">
    <text evidence="2">The sequence shown here is derived from an EMBL/GenBank/DDBJ whole genome shotgun (WGS) entry which is preliminary data.</text>
</comment>
<dbReference type="InterPro" id="IPR003607">
    <property type="entry name" value="HD/PDEase_dom"/>
</dbReference>
<reference evidence="2 3" key="1">
    <citation type="submission" date="2011-09" db="EMBL/GenBank/DDBJ databases">
        <title>The draft genome of Treponema saccharophilum DSM 2985.</title>
        <authorList>
            <consortium name="US DOE Joint Genome Institute (JGI-PGF)"/>
            <person name="Lucas S."/>
            <person name="Copeland A."/>
            <person name="Lapidus A."/>
            <person name="Glavina del Rio T."/>
            <person name="Dalin E."/>
            <person name="Tice H."/>
            <person name="Bruce D."/>
            <person name="Goodwin L."/>
            <person name="Pitluck S."/>
            <person name="Peters L."/>
            <person name="Kyrpides N."/>
            <person name="Mavromatis K."/>
            <person name="Ivanova N."/>
            <person name="Markowitz V."/>
            <person name="Cheng J.-F."/>
            <person name="Hugenholtz P."/>
            <person name="Woyke T."/>
            <person name="Wu D."/>
            <person name="Gronow S."/>
            <person name="Wellnitz S."/>
            <person name="Brambilla E."/>
            <person name="Klenk H.-P."/>
            <person name="Eisen J.A."/>
        </authorList>
    </citation>
    <scope>NUCLEOTIDE SEQUENCE [LARGE SCALE GENOMIC DNA]</scope>
    <source>
        <strain evidence="2 3">DSM 2985</strain>
    </source>
</reference>
<sequence>MEMSSREMKLQSVLESGRRINEIKDTDMLLKQILTEARHIVNADAGSIYVVGDKEQPRSSSATRDGAFFLKIDSSVYSLPIEERKEYFRSKLLSIKYAQNDTTQQDGYKNFSFNISDTSISGYSILSGEILNIEDAYDIPSDAPYSFDKKTDIQMNYVTRSMLTIPLINSNDRPLGVLQIINAQDSDGNVISFDDDAILFIKYFADSATQALEHSYLTNSMIMRMQKMAEYRDPKETFHHVQRVAEFSDVIYVNWAKRNGVPVEKMERYRDLLRIAAKCHDLGKVGVSDIILKKPGPGRFTDDERSTMKGHTCIGALLFSDMESEIDSLSRDVALRHHEWWDGSENGYPGDFDFRGYVTGEPIPKSRPLKGEEIPFAARIVAIADVFDALSHRRVYKEAWSVDDAFIEIQQLSGVQFDPELVMCFLSEREKVCAINRMWESTVDD</sequence>
<dbReference type="AlphaFoldDB" id="H7EJZ6"/>
<dbReference type="Gene3D" id="3.30.450.40">
    <property type="match status" value="1"/>
</dbReference>
<dbReference type="Proteomes" id="UP000003571">
    <property type="component" value="Unassembled WGS sequence"/>
</dbReference>
<accession>H7EJZ6</accession>
<keyword evidence="3" id="KW-1185">Reference proteome</keyword>
<dbReference type="InterPro" id="IPR006674">
    <property type="entry name" value="HD_domain"/>
</dbReference>